<organism evidence="1 2">
    <name type="scientific">Chrysochromulina tobinii</name>
    <dbReference type="NCBI Taxonomy" id="1460289"/>
    <lineage>
        <taxon>Eukaryota</taxon>
        <taxon>Haptista</taxon>
        <taxon>Haptophyta</taxon>
        <taxon>Prymnesiophyceae</taxon>
        <taxon>Prymnesiales</taxon>
        <taxon>Chrysochromulinaceae</taxon>
        <taxon>Chrysochromulina</taxon>
    </lineage>
</organism>
<reference evidence="2" key="1">
    <citation type="journal article" date="2015" name="PLoS Genet.">
        <title>Genome Sequence and Transcriptome Analyses of Chrysochromulina tobin: Metabolic Tools for Enhanced Algal Fitness in the Prominent Order Prymnesiales (Haptophyceae).</title>
        <authorList>
            <person name="Hovde B.T."/>
            <person name="Deodato C.R."/>
            <person name="Hunsperger H.M."/>
            <person name="Ryken S.A."/>
            <person name="Yost W."/>
            <person name="Jha R.K."/>
            <person name="Patterson J."/>
            <person name="Monnat R.J. Jr."/>
            <person name="Barlow S.B."/>
            <person name="Starkenburg S.R."/>
            <person name="Cattolico R.A."/>
        </authorList>
    </citation>
    <scope>NUCLEOTIDE SEQUENCE</scope>
    <source>
        <strain evidence="2">CCMP291</strain>
    </source>
</reference>
<keyword evidence="2" id="KW-1185">Reference proteome</keyword>
<accession>A0A0M0JNX4</accession>
<sequence length="219" mass="23676">MGDRSPTKVNKPQKAPSLISSICLMFGCNVSEMVEEVQMTAAAVNKPAPLSLEPGHANEEGERRGMAAPKWGCVEIVNKNKDDEIIAVIVGQNVFELVVTGRDPNGYVGTALRNNGCMPGQTVVNSTFEDGVETMQIALYYGSKYKSIEKARSGNIADNFEFVKVYETRCLGKNVLLKYKKGDLEPQLGTTTSLMGRKSSVGGGIDMATNIKDLKVLHG</sequence>
<evidence type="ECO:0000313" key="2">
    <source>
        <dbReference type="Proteomes" id="UP000037460"/>
    </source>
</evidence>
<comment type="caution">
    <text evidence="1">The sequence shown here is derived from an EMBL/GenBank/DDBJ whole genome shotgun (WGS) entry which is preliminary data.</text>
</comment>
<evidence type="ECO:0000313" key="1">
    <source>
        <dbReference type="EMBL" id="KOO28299.1"/>
    </source>
</evidence>
<dbReference type="PROSITE" id="PS51257">
    <property type="entry name" value="PROKAR_LIPOPROTEIN"/>
    <property type="match status" value="1"/>
</dbReference>
<gene>
    <name evidence="1" type="ORF">Ctob_010909</name>
</gene>
<name>A0A0M0JNX4_9EUKA</name>
<protein>
    <submittedName>
        <fullName evidence="1">Uncharacterized protein</fullName>
    </submittedName>
</protein>
<dbReference type="Proteomes" id="UP000037460">
    <property type="component" value="Unassembled WGS sequence"/>
</dbReference>
<dbReference type="AlphaFoldDB" id="A0A0M0JNX4"/>
<proteinExistence type="predicted"/>
<dbReference type="EMBL" id="JWZX01002589">
    <property type="protein sequence ID" value="KOO28299.1"/>
    <property type="molecule type" value="Genomic_DNA"/>
</dbReference>
<dbReference type="OrthoDB" id="10561947at2759"/>